<feature type="region of interest" description="Disordered" evidence="1">
    <location>
        <begin position="205"/>
        <end position="239"/>
    </location>
</feature>
<dbReference type="SUPFAM" id="SSF100895">
    <property type="entry name" value="Kazal-type serine protease inhibitors"/>
    <property type="match status" value="6"/>
</dbReference>
<accession>A0A835VZX9</accession>
<organism evidence="4 5">
    <name type="scientific">Chlamydomonas incerta</name>
    <dbReference type="NCBI Taxonomy" id="51695"/>
    <lineage>
        <taxon>Eukaryota</taxon>
        <taxon>Viridiplantae</taxon>
        <taxon>Chlorophyta</taxon>
        <taxon>core chlorophytes</taxon>
        <taxon>Chlorophyceae</taxon>
        <taxon>CS clade</taxon>
        <taxon>Chlamydomonadales</taxon>
        <taxon>Chlamydomonadaceae</taxon>
        <taxon>Chlamydomonas</taxon>
    </lineage>
</organism>
<dbReference type="PROSITE" id="PS51465">
    <property type="entry name" value="KAZAL_2"/>
    <property type="match status" value="6"/>
</dbReference>
<feature type="domain" description="Kazal-like" evidence="3">
    <location>
        <begin position="409"/>
        <end position="456"/>
    </location>
</feature>
<proteinExistence type="predicted"/>
<dbReference type="InterPro" id="IPR053265">
    <property type="entry name" value="Serpin"/>
</dbReference>
<dbReference type="Pfam" id="PF07648">
    <property type="entry name" value="Kazal_2"/>
    <property type="match status" value="7"/>
</dbReference>
<dbReference type="InterPro" id="IPR002350">
    <property type="entry name" value="Kazal_dom"/>
</dbReference>
<dbReference type="CDD" id="cd00104">
    <property type="entry name" value="KAZAL_FS"/>
    <property type="match status" value="2"/>
</dbReference>
<dbReference type="EMBL" id="JAEHOC010000023">
    <property type="protein sequence ID" value="KAG2431864.1"/>
    <property type="molecule type" value="Genomic_DNA"/>
</dbReference>
<feature type="domain" description="Kazal-like" evidence="3">
    <location>
        <begin position="506"/>
        <end position="553"/>
    </location>
</feature>
<dbReference type="OrthoDB" id="546613at2759"/>
<dbReference type="Proteomes" id="UP000650467">
    <property type="component" value="Unassembled WGS sequence"/>
</dbReference>
<dbReference type="PROSITE" id="PS00282">
    <property type="entry name" value="KAZAL_1"/>
    <property type="match status" value="1"/>
</dbReference>
<dbReference type="GO" id="GO:0005615">
    <property type="term" value="C:extracellular space"/>
    <property type="evidence" value="ECO:0007669"/>
    <property type="project" value="TreeGrafter"/>
</dbReference>
<keyword evidence="5" id="KW-1185">Reference proteome</keyword>
<evidence type="ECO:0000313" key="4">
    <source>
        <dbReference type="EMBL" id="KAG2431864.1"/>
    </source>
</evidence>
<dbReference type="PANTHER" id="PTHR21131">
    <property type="entry name" value="SERINE-TYPE ENDOPEPTIDASE INHIBITOR"/>
    <property type="match status" value="1"/>
</dbReference>
<keyword evidence="2" id="KW-0732">Signal</keyword>
<dbReference type="InterPro" id="IPR036058">
    <property type="entry name" value="Kazal_dom_sf"/>
</dbReference>
<protein>
    <recommendedName>
        <fullName evidence="3">Kazal-like domain-containing protein</fullName>
    </recommendedName>
</protein>
<dbReference type="SMART" id="SM00280">
    <property type="entry name" value="KAZAL"/>
    <property type="match status" value="6"/>
</dbReference>
<feature type="domain" description="Kazal-like" evidence="3">
    <location>
        <begin position="67"/>
        <end position="120"/>
    </location>
</feature>
<feature type="compositionally biased region" description="Acidic residues" evidence="1">
    <location>
        <begin position="205"/>
        <end position="216"/>
    </location>
</feature>
<evidence type="ECO:0000259" key="3">
    <source>
        <dbReference type="PROSITE" id="PS51465"/>
    </source>
</evidence>
<evidence type="ECO:0000256" key="1">
    <source>
        <dbReference type="SAM" id="MobiDB-lite"/>
    </source>
</evidence>
<sequence length="554" mass="55063">MRGSCQRARPAVLAIIAFVALVTGGVTAANDVKPEDGCVCPALWAPVCADGQTYGNACEAACARKAVNYQGPCADPSGCAAVMCTLDYMPVCGNDNVTYPNKCNAGCTGVYIQYEGECGAPVKPVSDDTFPTCPPAGPAVQCLVDPCTVVRHAGNAVSASRAVCKSAPQAVCHSNYCAAAVYRGTPLGPCAAVWLDPTTGEIVACDDSDLDDDEGSEVNGGGSDGGSDGTTKGGGEQGSTPAGAAPGGCACPFIFLPVCARKDGQLSTYPNACSAKCDGAKVKYQGACADAAGCAAVTCPAPSDDPAVAKAQVVCGNDGVEYPNDCLAACTGVTFSAGACGGSGDDGDSGAEVVKPRPTAGVCKCNKMLAPVCGKKDGALTTYSNECMAACEGAAIAYQGQCADAAGCAAVTCLAASDDPAVARAQVVCGNDGVEYPNDCLAACTGVTFREGPCKAAAGSDTAKGGRKPGKKPSKKPTKKPSTKPSPKPGGRRMSPAPSAGGPKGKVDASKCEACATEPLSPVCGAKFGITYGNGCLARCSGETQYTEGECAKP</sequence>
<name>A0A835VZX9_CHLIN</name>
<feature type="signal peptide" evidence="2">
    <location>
        <begin position="1"/>
        <end position="28"/>
    </location>
</feature>
<reference evidence="4" key="1">
    <citation type="journal article" date="2020" name="bioRxiv">
        <title>Comparative genomics of Chlamydomonas.</title>
        <authorList>
            <person name="Craig R.J."/>
            <person name="Hasan A.R."/>
            <person name="Ness R.W."/>
            <person name="Keightley P.D."/>
        </authorList>
    </citation>
    <scope>NUCLEOTIDE SEQUENCE</scope>
    <source>
        <strain evidence="4">SAG 7.73</strain>
    </source>
</reference>
<feature type="domain" description="Kazal-like" evidence="3">
    <location>
        <begin position="243"/>
        <end position="290"/>
    </location>
</feature>
<gene>
    <name evidence="4" type="ORF">HXX76_009357</name>
</gene>
<feature type="domain" description="Kazal-like" evidence="3">
    <location>
        <begin position="295"/>
        <end position="342"/>
    </location>
</feature>
<evidence type="ECO:0000313" key="5">
    <source>
        <dbReference type="Proteomes" id="UP000650467"/>
    </source>
</evidence>
<evidence type="ECO:0000256" key="2">
    <source>
        <dbReference type="SAM" id="SignalP"/>
    </source>
</evidence>
<dbReference type="PANTHER" id="PTHR21131:SF0">
    <property type="entry name" value="GEO10195P1-RELATED"/>
    <property type="match status" value="1"/>
</dbReference>
<feature type="compositionally biased region" description="Basic residues" evidence="1">
    <location>
        <begin position="465"/>
        <end position="482"/>
    </location>
</feature>
<feature type="compositionally biased region" description="Gly residues" evidence="1">
    <location>
        <begin position="218"/>
        <end position="237"/>
    </location>
</feature>
<dbReference type="AlphaFoldDB" id="A0A835VZX9"/>
<comment type="caution">
    <text evidence="4">The sequence shown here is derived from an EMBL/GenBank/DDBJ whole genome shotgun (WGS) entry which is preliminary data.</text>
</comment>
<feature type="domain" description="Kazal-like" evidence="3">
    <location>
        <begin position="357"/>
        <end position="404"/>
    </location>
</feature>
<dbReference type="Gene3D" id="3.30.60.30">
    <property type="match status" value="7"/>
</dbReference>
<feature type="chain" id="PRO_5032661927" description="Kazal-like domain-containing protein" evidence="2">
    <location>
        <begin position="29"/>
        <end position="554"/>
    </location>
</feature>
<feature type="region of interest" description="Disordered" evidence="1">
    <location>
        <begin position="456"/>
        <end position="508"/>
    </location>
</feature>